<evidence type="ECO:0000313" key="2">
    <source>
        <dbReference type="EMBL" id="EFL92621.1"/>
    </source>
</evidence>
<organism evidence="2 3">
    <name type="scientific">Candidatus Regiella insecticola LSR1</name>
    <dbReference type="NCBI Taxonomy" id="663321"/>
    <lineage>
        <taxon>Bacteria</taxon>
        <taxon>Pseudomonadati</taxon>
        <taxon>Pseudomonadota</taxon>
        <taxon>Gammaproteobacteria</taxon>
        <taxon>Enterobacterales</taxon>
        <taxon>Enterobacteriaceae</taxon>
        <taxon>aphid secondary symbionts</taxon>
        <taxon>Candidatus Regiella</taxon>
    </lineage>
</organism>
<evidence type="ECO:0000256" key="1">
    <source>
        <dbReference type="SAM" id="MobiDB-lite"/>
    </source>
</evidence>
<dbReference type="Proteomes" id="UP000005726">
    <property type="component" value="Unassembled WGS sequence"/>
</dbReference>
<dbReference type="AlphaFoldDB" id="E0WR61"/>
<feature type="region of interest" description="Disordered" evidence="1">
    <location>
        <begin position="114"/>
        <end position="180"/>
    </location>
</feature>
<gene>
    <name evidence="2" type="ORF">REG_0435</name>
</gene>
<keyword evidence="3" id="KW-1185">Reference proteome</keyword>
<reference evidence="2" key="1">
    <citation type="journal article" date="2009" name="Environ. Microbiol.">
        <title>Dynamics of genome evolution in facultative symbionts of aphids.</title>
        <authorList>
            <person name="Degnan P.H."/>
            <person name="Leonardo T.E."/>
            <person name="Cass B.N."/>
            <person name="Hurwitz B."/>
            <person name="Stern D."/>
            <person name="Gibbs R.A."/>
            <person name="Richards S."/>
            <person name="Moran N.A."/>
        </authorList>
    </citation>
    <scope>NUCLEOTIDE SEQUENCE [LARGE SCALE GENOMIC DNA]</scope>
    <source>
        <strain evidence="2">LSR1</strain>
    </source>
</reference>
<evidence type="ECO:0000313" key="3">
    <source>
        <dbReference type="Proteomes" id="UP000005726"/>
    </source>
</evidence>
<dbReference type="EMBL" id="GL379589">
    <property type="protein sequence ID" value="EFL92621.1"/>
    <property type="molecule type" value="Genomic_DNA"/>
</dbReference>
<dbReference type="HOGENOM" id="CLU_1335528_0_0_6"/>
<name>E0WR61_9ENTR</name>
<sequence length="205" mass="22218">MGKFRNGTLVTGGNKAVTKNKFTLRRLAELFIGGEGMREYIGNPNVLDVVVGDAEKASKDKKKKSEPLELNPIPLQGSVVSQRLVASMPSLQELMLRGVSSHYDNSIYESFRGSEYGDGEPGQSSSASSASNSLYESFPGSEDEDGKPGDQKVMSRRGFSNGLGGLTKSPHEGPYYETIPDARPIKGEVVASFVENHYMATPRVH</sequence>
<proteinExistence type="predicted"/>
<protein>
    <submittedName>
        <fullName evidence="2">Uncharacterized protein</fullName>
    </submittedName>
</protein>
<feature type="compositionally biased region" description="Low complexity" evidence="1">
    <location>
        <begin position="124"/>
        <end position="133"/>
    </location>
</feature>
<accession>E0WR61</accession>